<protein>
    <submittedName>
        <fullName evidence="7">Type IV-A pilus assembly ATPase PilB</fullName>
    </submittedName>
</protein>
<gene>
    <name evidence="7" type="primary">pilB</name>
    <name evidence="7" type="ORF">FHP08_04100</name>
</gene>
<dbReference type="GO" id="GO:0005524">
    <property type="term" value="F:ATP binding"/>
    <property type="evidence" value="ECO:0007669"/>
    <property type="project" value="UniProtKB-KW"/>
</dbReference>
<organism evidence="7 8">
    <name type="scientific">Zeimonas arvi</name>
    <dbReference type="NCBI Taxonomy" id="2498847"/>
    <lineage>
        <taxon>Bacteria</taxon>
        <taxon>Pseudomonadati</taxon>
        <taxon>Pseudomonadota</taxon>
        <taxon>Betaproteobacteria</taxon>
        <taxon>Burkholderiales</taxon>
        <taxon>Burkholderiaceae</taxon>
        <taxon>Zeimonas</taxon>
    </lineage>
</organism>
<dbReference type="SUPFAM" id="SSF52540">
    <property type="entry name" value="P-loop containing nucleoside triphosphate hydrolases"/>
    <property type="match status" value="1"/>
</dbReference>
<dbReference type="GO" id="GO:0009297">
    <property type="term" value="P:pilus assembly"/>
    <property type="evidence" value="ECO:0007669"/>
    <property type="project" value="InterPro"/>
</dbReference>
<dbReference type="Gene3D" id="3.40.50.300">
    <property type="entry name" value="P-loop containing nucleotide triphosphate hydrolases"/>
    <property type="match status" value="1"/>
</dbReference>
<dbReference type="Pfam" id="PF05157">
    <property type="entry name" value="MshEN"/>
    <property type="match status" value="1"/>
</dbReference>
<feature type="domain" description="Bacterial type II secretion system protein E" evidence="6">
    <location>
        <begin position="393"/>
        <end position="407"/>
    </location>
</feature>
<evidence type="ECO:0000256" key="3">
    <source>
        <dbReference type="ARBA" id="ARBA00022490"/>
    </source>
</evidence>
<evidence type="ECO:0000256" key="1">
    <source>
        <dbReference type="ARBA" id="ARBA00004496"/>
    </source>
</evidence>
<dbReference type="InterPro" id="IPR013374">
    <property type="entry name" value="ATPase_typ4_pilus-assembl_PilB"/>
</dbReference>
<dbReference type="AlphaFoldDB" id="A0A5C8P5Q1"/>
<dbReference type="InterPro" id="IPR007831">
    <property type="entry name" value="T2SS_GspE_N"/>
</dbReference>
<dbReference type="GO" id="GO:0005886">
    <property type="term" value="C:plasma membrane"/>
    <property type="evidence" value="ECO:0007669"/>
    <property type="project" value="TreeGrafter"/>
</dbReference>
<dbReference type="Gene3D" id="3.30.450.90">
    <property type="match status" value="1"/>
</dbReference>
<keyword evidence="8" id="KW-1185">Reference proteome</keyword>
<evidence type="ECO:0000313" key="8">
    <source>
        <dbReference type="Proteomes" id="UP000321548"/>
    </source>
</evidence>
<dbReference type="PROSITE" id="PS00662">
    <property type="entry name" value="T2SP_E"/>
    <property type="match status" value="1"/>
</dbReference>
<reference evidence="7 8" key="1">
    <citation type="submission" date="2019-06" db="EMBL/GenBank/DDBJ databases">
        <title>Quisquiliibacterium sp. nov., isolated from a maize field.</title>
        <authorList>
            <person name="Lin S.-Y."/>
            <person name="Tsai C.-F."/>
            <person name="Young C.-C."/>
        </authorList>
    </citation>
    <scope>NUCLEOTIDE SEQUENCE [LARGE SCALE GENOMIC DNA]</scope>
    <source>
        <strain evidence="7 8">CC-CFT501</strain>
    </source>
</reference>
<dbReference type="GO" id="GO:0005737">
    <property type="term" value="C:cytoplasm"/>
    <property type="evidence" value="ECO:0007669"/>
    <property type="project" value="UniProtKB-SubCell"/>
</dbReference>
<evidence type="ECO:0000256" key="4">
    <source>
        <dbReference type="ARBA" id="ARBA00022741"/>
    </source>
</evidence>
<evidence type="ECO:0000256" key="2">
    <source>
        <dbReference type="ARBA" id="ARBA00006611"/>
    </source>
</evidence>
<dbReference type="OrthoDB" id="5790493at2"/>
<keyword evidence="4" id="KW-0547">Nucleotide-binding</keyword>
<evidence type="ECO:0000313" key="7">
    <source>
        <dbReference type="EMBL" id="TXL68870.1"/>
    </source>
</evidence>
<dbReference type="RefSeq" id="WP_147703005.1">
    <property type="nucleotide sequence ID" value="NZ_VDUY01000001.1"/>
</dbReference>
<name>A0A5C8P5Q1_9BURK</name>
<comment type="similarity">
    <text evidence="2">Belongs to the GSP E family.</text>
</comment>
<evidence type="ECO:0000256" key="5">
    <source>
        <dbReference type="ARBA" id="ARBA00022840"/>
    </source>
</evidence>
<dbReference type="InterPro" id="IPR003593">
    <property type="entry name" value="AAA+_ATPase"/>
</dbReference>
<dbReference type="InterPro" id="IPR001482">
    <property type="entry name" value="T2SS/T4SS_dom"/>
</dbReference>
<evidence type="ECO:0000259" key="6">
    <source>
        <dbReference type="PROSITE" id="PS00662"/>
    </source>
</evidence>
<dbReference type="Gene3D" id="3.30.300.160">
    <property type="entry name" value="Type II secretion system, protein E, N-terminal domain"/>
    <property type="match status" value="1"/>
</dbReference>
<dbReference type="GO" id="GO:0016887">
    <property type="term" value="F:ATP hydrolysis activity"/>
    <property type="evidence" value="ECO:0007669"/>
    <property type="project" value="InterPro"/>
</dbReference>
<accession>A0A5C8P5Q1</accession>
<dbReference type="FunFam" id="3.30.450.90:FF:000001">
    <property type="entry name" value="Type II secretion system ATPase GspE"/>
    <property type="match status" value="1"/>
</dbReference>
<dbReference type="FunFam" id="3.40.50.300:FF:000398">
    <property type="entry name" value="Type IV pilus assembly ATPase PilB"/>
    <property type="match status" value="1"/>
</dbReference>
<proteinExistence type="inferred from homology"/>
<dbReference type="InterPro" id="IPR037257">
    <property type="entry name" value="T2SS_E_N_sf"/>
</dbReference>
<dbReference type="Proteomes" id="UP000321548">
    <property type="component" value="Unassembled WGS sequence"/>
</dbReference>
<dbReference type="NCBIfam" id="TIGR02538">
    <property type="entry name" value="type_IV_pilB"/>
    <property type="match status" value="1"/>
</dbReference>
<dbReference type="Pfam" id="PF00437">
    <property type="entry name" value="T2SSE"/>
    <property type="match status" value="1"/>
</dbReference>
<dbReference type="CDD" id="cd01129">
    <property type="entry name" value="PulE-GspE-like"/>
    <property type="match status" value="1"/>
</dbReference>
<sequence>MAAITTTQRPQARQTILAGLGRALVQHQRLRLDQATDIQRRADEAETGFVDALLASGAMNARQLASFAAEVFGHPLLDLSAVDLAALPVDVLDRKFATEAGVVALGKRGGRLSVAVSDPTDTKLLDRIRFTAQASVEAIVVEHDKLLRMVEKLGRSAADTLDEIAGEVEGVDVTNDEQAGQVDSSDIDDAPVVRFLQKILVDAIQAGASDLHFEPFEKFYRIRFRVDGELREIAQPPLAIKEKLASRIKVISRLDISEKRVPQDGRMKLVLSGNRAIDFRVSTLPTLFGEKIVMRILDPAQAKLGIDALGYEPDQKEALIDAIRRPYGMVLVTGPTGSGKTVSLYSCLNILNEPGVNISTAEDPAEINLPGVNQVNVNEKAGLTFAAALRAFLRQDPDVIMVGEIRDLETADIAIKAAQTGHLVMSTLHTNDAPTTLTRLANMGVPAFNIASSVSLITAQRLARRLCTCKQPLEVDEGALLNAGFLEADLDGSWLPYRPVGCERCNGSGYKGRVGIYQVMPITEEMQKLILAGGNALQIAAQAEVEGVRDLRRSGLMKVMQGMTSIEEVLGVTNE</sequence>
<dbReference type="InterPro" id="IPR027417">
    <property type="entry name" value="P-loop_NTPase"/>
</dbReference>
<dbReference type="SMART" id="SM00382">
    <property type="entry name" value="AAA"/>
    <property type="match status" value="1"/>
</dbReference>
<comment type="subcellular location">
    <subcellularLocation>
        <location evidence="1">Cytoplasm</location>
    </subcellularLocation>
</comment>
<dbReference type="PANTHER" id="PTHR30258:SF1">
    <property type="entry name" value="PROTEIN TRANSPORT PROTEIN HOFB HOMOLOG"/>
    <property type="match status" value="1"/>
</dbReference>
<dbReference type="EMBL" id="VDUY01000001">
    <property type="protein sequence ID" value="TXL68870.1"/>
    <property type="molecule type" value="Genomic_DNA"/>
</dbReference>
<dbReference type="SUPFAM" id="SSF160246">
    <property type="entry name" value="EspE N-terminal domain-like"/>
    <property type="match status" value="1"/>
</dbReference>
<dbReference type="PANTHER" id="PTHR30258">
    <property type="entry name" value="TYPE II SECRETION SYSTEM PROTEIN GSPE-RELATED"/>
    <property type="match status" value="1"/>
</dbReference>
<keyword evidence="5" id="KW-0067">ATP-binding</keyword>
<keyword evidence="3" id="KW-0963">Cytoplasm</keyword>
<comment type="caution">
    <text evidence="7">The sequence shown here is derived from an EMBL/GenBank/DDBJ whole genome shotgun (WGS) entry which is preliminary data.</text>
</comment>